<dbReference type="PANTHER" id="PTHR21343">
    <property type="entry name" value="DETHIOBIOTIN SYNTHETASE"/>
    <property type="match status" value="1"/>
</dbReference>
<dbReference type="AlphaFoldDB" id="A0AAU9LB24"/>
<dbReference type="EMBL" id="CAKKTJ010000337">
    <property type="protein sequence ID" value="CAH0483094.1"/>
    <property type="molecule type" value="Genomic_DNA"/>
</dbReference>
<dbReference type="Proteomes" id="UP001160483">
    <property type="component" value="Unassembled WGS sequence"/>
</dbReference>
<evidence type="ECO:0000256" key="2">
    <source>
        <dbReference type="SAM" id="MobiDB-lite"/>
    </source>
</evidence>
<evidence type="ECO:0000313" key="4">
    <source>
        <dbReference type="Proteomes" id="UP001160483"/>
    </source>
</evidence>
<gene>
    <name evidence="3" type="ORF">PBS003_LOCUS9668</name>
</gene>
<name>A0AAU9LB24_9STRA</name>
<evidence type="ECO:0000256" key="1">
    <source>
        <dbReference type="ARBA" id="ARBA00022962"/>
    </source>
</evidence>
<dbReference type="SUPFAM" id="SSF52540">
    <property type="entry name" value="P-loop containing nucleoside triphosphate hydrolases"/>
    <property type="match status" value="1"/>
</dbReference>
<comment type="caution">
    <text evidence="3">The sequence shown here is derived from an EMBL/GenBank/DDBJ whole genome shotgun (WGS) entry which is preliminary data.</text>
</comment>
<dbReference type="PANTHER" id="PTHR21343:SF10">
    <property type="entry name" value="DRTGG DOMAIN-CONTAINING PROTEIN"/>
    <property type="match status" value="1"/>
</dbReference>
<sequence>MTNSDVRCVVFGRDGDVDLAQVLTFLRGFSVLYGSGLALYTKIGVNTAEMDALAAHEVQTNPIQVNQKQEQHELFARISMDQKEFIVYGKTALLQWMKQHLFESRYSSPSSCFVTQYQEPPLRIFISGNRAQVGKSTVCMGLLGALLRNEYRPSEIAYIKPATQCEKPQLVAKFCRQQGITCCDVGPILFYKGFTREFLKGETETSMELLEKAKQKVEQVGETKEGCGSGWSGISSGWSDLWCVKCSDCKKIEAPVVLVGTKGVGDAVDLFSLNATYFESHGVKVLGGIFNRLPHEGYYSLENCKENVTAYFEQFQPEKRAYGFIPELTDGGHSALAAEKDENPKESTTGVFLTAAEDELVTNVVDEFVRRVNLAQLLVDVEAAQKGDKHKLASSTEPDAPKLTPQTTKPKCARKFEIPTSFETVEHPSLDTVVVPTSLNTVDLPSSTDTAALSSSFDQSL</sequence>
<dbReference type="InterPro" id="IPR027417">
    <property type="entry name" value="P-loop_NTPase"/>
</dbReference>
<protein>
    <recommendedName>
        <fullName evidence="5">DRTGG domain-containing protein</fullName>
    </recommendedName>
</protein>
<reference evidence="3" key="1">
    <citation type="submission" date="2021-11" db="EMBL/GenBank/DDBJ databases">
        <authorList>
            <person name="Islam A."/>
            <person name="Islam S."/>
            <person name="Flora M.S."/>
            <person name="Rahman M."/>
            <person name="Ziaur R.M."/>
            <person name="Epstein J.H."/>
            <person name="Hassan M."/>
            <person name="Klassen M."/>
            <person name="Woodard K."/>
            <person name="Webb A."/>
            <person name="Webby R.J."/>
            <person name="El Zowalaty M.E."/>
        </authorList>
    </citation>
    <scope>NUCLEOTIDE SEQUENCE</scope>
    <source>
        <strain evidence="3">Pbs3</strain>
    </source>
</reference>
<evidence type="ECO:0008006" key="5">
    <source>
        <dbReference type="Google" id="ProtNLM"/>
    </source>
</evidence>
<dbReference type="Gene3D" id="3.40.50.300">
    <property type="entry name" value="P-loop containing nucleotide triphosphate hydrolases"/>
    <property type="match status" value="1"/>
</dbReference>
<accession>A0AAU9LB24</accession>
<keyword evidence="1" id="KW-0315">Glutamine amidotransferase</keyword>
<organism evidence="3 4">
    <name type="scientific">Peronospora belbahrii</name>
    <dbReference type="NCBI Taxonomy" id="622444"/>
    <lineage>
        <taxon>Eukaryota</taxon>
        <taxon>Sar</taxon>
        <taxon>Stramenopiles</taxon>
        <taxon>Oomycota</taxon>
        <taxon>Peronosporomycetes</taxon>
        <taxon>Peronosporales</taxon>
        <taxon>Peronosporaceae</taxon>
        <taxon>Peronospora</taxon>
    </lineage>
</organism>
<proteinExistence type="predicted"/>
<feature type="region of interest" description="Disordered" evidence="2">
    <location>
        <begin position="387"/>
        <end position="411"/>
    </location>
</feature>
<evidence type="ECO:0000313" key="3">
    <source>
        <dbReference type="EMBL" id="CAH0483094.1"/>
    </source>
</evidence>